<dbReference type="Pfam" id="PF03553">
    <property type="entry name" value="Na_H_antiporter"/>
    <property type="match status" value="1"/>
</dbReference>
<sequence length="458" mass="48883">MSYGFWSLIPVLVILASALITKDTFISILLGVAAGFLMIAGGNPVEAFNGFLDSLYVVMTDENTAWVLLICGLFGSLIKLITEAGGALGFSRLSEKILKTRKMSMIGTWILGIIVCVDDYLNCLAVGAAVRKITDNERVSREMLAYIINSTGVTVCAIIPFSSWAAFMGGLMEKADMLGGYSVSGAYIHTIPFMLYGWLAVICVPLFILKIIPLFGPMKKSEKRALTTGEVFSPESKTQLGELPDEELKFKDKKCRAINFLAPILLVAVLTVTTEDLLVGVFAALALCFVMYLPQRLMTAKEYFDNIMDGLQDMFGMLVVIILSYTLIEVNAQLGLVEFVVGVALKAVNPALLPATVFVVIGLLSFASGSFWGLAAIAFPIVGSLSAALGVSPLLCGGALISAVAFGGHICLYSDTVILTSASTQITNAEYFRTSGPLVALPFAIATVGFIALGFVTA</sequence>
<dbReference type="AlphaFoldDB" id="A0A845QET8"/>
<evidence type="ECO:0000256" key="4">
    <source>
        <dbReference type="ARBA" id="ARBA00022989"/>
    </source>
</evidence>
<dbReference type="InterPro" id="IPR018461">
    <property type="entry name" value="Na/H_Antiport_NhaC-like_C"/>
</dbReference>
<keyword evidence="9" id="KW-1185">Reference proteome</keyword>
<dbReference type="PANTHER" id="PTHR43478:SF1">
    <property type="entry name" value="NA+_H+ ANTIPORTER NHAC-LIKE C-TERMINAL DOMAIN-CONTAINING PROTEIN"/>
    <property type="match status" value="1"/>
</dbReference>
<evidence type="ECO:0000256" key="2">
    <source>
        <dbReference type="ARBA" id="ARBA00022475"/>
    </source>
</evidence>
<keyword evidence="4 6" id="KW-1133">Transmembrane helix</keyword>
<feature type="transmembrane region" description="Helical" evidence="6">
    <location>
        <begin position="438"/>
        <end position="456"/>
    </location>
</feature>
<proteinExistence type="predicted"/>
<feature type="transmembrane region" description="Helical" evidence="6">
    <location>
        <begin position="143"/>
        <end position="167"/>
    </location>
</feature>
<dbReference type="Proteomes" id="UP000446866">
    <property type="component" value="Unassembled WGS sequence"/>
</dbReference>
<feature type="transmembrane region" description="Helical" evidence="6">
    <location>
        <begin position="64"/>
        <end position="89"/>
    </location>
</feature>
<feature type="domain" description="Na+/H+ antiporter NhaC-like C-terminal" evidence="7">
    <location>
        <begin position="155"/>
        <end position="454"/>
    </location>
</feature>
<evidence type="ECO:0000256" key="3">
    <source>
        <dbReference type="ARBA" id="ARBA00022692"/>
    </source>
</evidence>
<evidence type="ECO:0000256" key="5">
    <source>
        <dbReference type="ARBA" id="ARBA00023136"/>
    </source>
</evidence>
<comment type="caution">
    <text evidence="8">The sequence shown here is derived from an EMBL/GenBank/DDBJ whole genome shotgun (WGS) entry which is preliminary data.</text>
</comment>
<name>A0A845QET8_9FIRM</name>
<feature type="transmembrane region" description="Helical" evidence="6">
    <location>
        <begin position="187"/>
        <end position="215"/>
    </location>
</feature>
<feature type="transmembrane region" description="Helical" evidence="6">
    <location>
        <begin position="357"/>
        <end position="382"/>
    </location>
</feature>
<feature type="transmembrane region" description="Helical" evidence="6">
    <location>
        <begin position="277"/>
        <end position="294"/>
    </location>
</feature>
<keyword evidence="5 6" id="KW-0472">Membrane</keyword>
<keyword evidence="3 6" id="KW-0812">Transmembrane</keyword>
<feature type="transmembrane region" description="Helical" evidence="6">
    <location>
        <begin position="28"/>
        <end position="52"/>
    </location>
</feature>
<dbReference type="EMBL" id="QXWK01000001">
    <property type="protein sequence ID" value="NBH60132.1"/>
    <property type="molecule type" value="Genomic_DNA"/>
</dbReference>
<dbReference type="RefSeq" id="WP_160200432.1">
    <property type="nucleotide sequence ID" value="NZ_QXWK01000001.1"/>
</dbReference>
<keyword evidence="2" id="KW-1003">Cell membrane</keyword>
<reference evidence="8 9" key="1">
    <citation type="submission" date="2018-08" db="EMBL/GenBank/DDBJ databases">
        <title>Murine metabolic-syndrome-specific gut microbial biobank.</title>
        <authorList>
            <person name="Liu C."/>
        </authorList>
    </citation>
    <scope>NUCLEOTIDE SEQUENCE [LARGE SCALE GENOMIC DNA]</scope>
    <source>
        <strain evidence="8 9">28</strain>
    </source>
</reference>
<evidence type="ECO:0000313" key="8">
    <source>
        <dbReference type="EMBL" id="NBH60132.1"/>
    </source>
</evidence>
<dbReference type="GO" id="GO:0005886">
    <property type="term" value="C:plasma membrane"/>
    <property type="evidence" value="ECO:0007669"/>
    <property type="project" value="UniProtKB-SubCell"/>
</dbReference>
<organism evidence="8 9">
    <name type="scientific">Anaerotruncus colihominis</name>
    <dbReference type="NCBI Taxonomy" id="169435"/>
    <lineage>
        <taxon>Bacteria</taxon>
        <taxon>Bacillati</taxon>
        <taxon>Bacillota</taxon>
        <taxon>Clostridia</taxon>
        <taxon>Eubacteriales</taxon>
        <taxon>Oscillospiraceae</taxon>
        <taxon>Anaerotruncus</taxon>
    </lineage>
</organism>
<dbReference type="PANTHER" id="PTHR43478">
    <property type="entry name" value="NA+/H+ ANTIPORTER-RELATED"/>
    <property type="match status" value="1"/>
</dbReference>
<accession>A0A845QET8</accession>
<feature type="transmembrane region" description="Helical" evidence="6">
    <location>
        <begin position="255"/>
        <end position="271"/>
    </location>
</feature>
<feature type="transmembrane region" description="Helical" evidence="6">
    <location>
        <begin position="315"/>
        <end position="337"/>
    </location>
</feature>
<gene>
    <name evidence="8" type="ORF">D0435_00385</name>
</gene>
<evidence type="ECO:0000313" key="9">
    <source>
        <dbReference type="Proteomes" id="UP000446866"/>
    </source>
</evidence>
<comment type="subcellular location">
    <subcellularLocation>
        <location evidence="1">Cell membrane</location>
        <topology evidence="1">Multi-pass membrane protein</topology>
    </subcellularLocation>
</comment>
<evidence type="ECO:0000259" key="7">
    <source>
        <dbReference type="Pfam" id="PF03553"/>
    </source>
</evidence>
<evidence type="ECO:0000256" key="1">
    <source>
        <dbReference type="ARBA" id="ARBA00004651"/>
    </source>
</evidence>
<feature type="transmembrane region" description="Helical" evidence="6">
    <location>
        <begin position="109"/>
        <end position="131"/>
    </location>
</feature>
<protein>
    <submittedName>
        <fullName evidence="8">Sodium:proton antiporter</fullName>
    </submittedName>
</protein>
<evidence type="ECO:0000256" key="6">
    <source>
        <dbReference type="SAM" id="Phobius"/>
    </source>
</evidence>